<proteinExistence type="predicted"/>
<name>A0A183B2A3_9TREM</name>
<accession>A0A183B2A3</accession>
<gene>
    <name evidence="2" type="ORF">ECPE_LOCUS13338</name>
</gene>
<dbReference type="Proteomes" id="UP000272942">
    <property type="component" value="Unassembled WGS sequence"/>
</dbReference>
<organism evidence="4">
    <name type="scientific">Echinostoma caproni</name>
    <dbReference type="NCBI Taxonomy" id="27848"/>
    <lineage>
        <taxon>Eukaryota</taxon>
        <taxon>Metazoa</taxon>
        <taxon>Spiralia</taxon>
        <taxon>Lophotrochozoa</taxon>
        <taxon>Platyhelminthes</taxon>
        <taxon>Trematoda</taxon>
        <taxon>Digenea</taxon>
        <taxon>Plagiorchiida</taxon>
        <taxon>Echinostomata</taxon>
        <taxon>Echinostomatoidea</taxon>
        <taxon>Echinostomatidae</taxon>
        <taxon>Echinostoma</taxon>
    </lineage>
</organism>
<dbReference type="WBParaSite" id="ECPE_0001337701-mRNA-1">
    <property type="protein sequence ID" value="ECPE_0001337701-mRNA-1"/>
    <property type="gene ID" value="ECPE_0001337701"/>
</dbReference>
<keyword evidence="3" id="KW-1185">Reference proteome</keyword>
<reference evidence="2 3" key="2">
    <citation type="submission" date="2018-11" db="EMBL/GenBank/DDBJ databases">
        <authorList>
            <consortium name="Pathogen Informatics"/>
        </authorList>
    </citation>
    <scope>NUCLEOTIDE SEQUENCE [LARGE SCALE GENOMIC DNA]</scope>
    <source>
        <strain evidence="2 3">Egypt</strain>
    </source>
</reference>
<dbReference type="OrthoDB" id="6251906at2759"/>
<feature type="region of interest" description="Disordered" evidence="1">
    <location>
        <begin position="69"/>
        <end position="94"/>
    </location>
</feature>
<dbReference type="AlphaFoldDB" id="A0A183B2A3"/>
<sequence>MYSHIFISLSTDILEQVFQFIILMPKNHSPAQLKEALFNGTAVLHKHRLDELFGDLKIDDRTPFHSHAAASWYQNSRRRNSPPSLVEAPSSTHP</sequence>
<evidence type="ECO:0000313" key="4">
    <source>
        <dbReference type="WBParaSite" id="ECPE_0001337701-mRNA-1"/>
    </source>
</evidence>
<evidence type="ECO:0000256" key="1">
    <source>
        <dbReference type="SAM" id="MobiDB-lite"/>
    </source>
</evidence>
<dbReference type="EMBL" id="UZAN01054844">
    <property type="protein sequence ID" value="VDP90610.1"/>
    <property type="molecule type" value="Genomic_DNA"/>
</dbReference>
<protein>
    <submittedName>
        <fullName evidence="2 4">Uncharacterized protein</fullName>
    </submittedName>
</protein>
<evidence type="ECO:0000313" key="3">
    <source>
        <dbReference type="Proteomes" id="UP000272942"/>
    </source>
</evidence>
<reference evidence="4" key="1">
    <citation type="submission" date="2016-06" db="UniProtKB">
        <authorList>
            <consortium name="WormBaseParasite"/>
        </authorList>
    </citation>
    <scope>IDENTIFICATION</scope>
</reference>
<evidence type="ECO:0000313" key="2">
    <source>
        <dbReference type="EMBL" id="VDP90610.1"/>
    </source>
</evidence>